<dbReference type="EMBL" id="BQNB010020952">
    <property type="protein sequence ID" value="GJU01319.1"/>
    <property type="molecule type" value="Genomic_DNA"/>
</dbReference>
<organism evidence="1 2">
    <name type="scientific">Tanacetum coccineum</name>
    <dbReference type="NCBI Taxonomy" id="301880"/>
    <lineage>
        <taxon>Eukaryota</taxon>
        <taxon>Viridiplantae</taxon>
        <taxon>Streptophyta</taxon>
        <taxon>Embryophyta</taxon>
        <taxon>Tracheophyta</taxon>
        <taxon>Spermatophyta</taxon>
        <taxon>Magnoliopsida</taxon>
        <taxon>eudicotyledons</taxon>
        <taxon>Gunneridae</taxon>
        <taxon>Pentapetalae</taxon>
        <taxon>asterids</taxon>
        <taxon>campanulids</taxon>
        <taxon>Asterales</taxon>
        <taxon>Asteraceae</taxon>
        <taxon>Asteroideae</taxon>
        <taxon>Anthemideae</taxon>
        <taxon>Anthemidinae</taxon>
        <taxon>Tanacetum</taxon>
    </lineage>
</organism>
<proteinExistence type="predicted"/>
<evidence type="ECO:0000313" key="1">
    <source>
        <dbReference type="EMBL" id="GJU01319.1"/>
    </source>
</evidence>
<keyword evidence="2" id="KW-1185">Reference proteome</keyword>
<dbReference type="Proteomes" id="UP001151760">
    <property type="component" value="Unassembled WGS sequence"/>
</dbReference>
<name>A0ABQ5IQP6_9ASTR</name>
<comment type="caution">
    <text evidence="1">The sequence shown here is derived from an EMBL/GenBank/DDBJ whole genome shotgun (WGS) entry which is preliminary data.</text>
</comment>
<evidence type="ECO:0000313" key="2">
    <source>
        <dbReference type="Proteomes" id="UP001151760"/>
    </source>
</evidence>
<gene>
    <name evidence="1" type="ORF">Tco_1111657</name>
</gene>
<reference evidence="1" key="1">
    <citation type="journal article" date="2022" name="Int. J. Mol. Sci.">
        <title>Draft Genome of Tanacetum Coccineum: Genomic Comparison of Closely Related Tanacetum-Family Plants.</title>
        <authorList>
            <person name="Yamashiro T."/>
            <person name="Shiraishi A."/>
            <person name="Nakayama K."/>
            <person name="Satake H."/>
        </authorList>
    </citation>
    <scope>NUCLEOTIDE SEQUENCE</scope>
</reference>
<protein>
    <submittedName>
        <fullName evidence="1">Uncharacterized protein</fullName>
    </submittedName>
</protein>
<accession>A0ABQ5IQP6</accession>
<sequence length="401" mass="46872">MEIESLGTKYPIVDWKTHVLTENFMYYQIIRADGGSKNYKIFSEMLDDFDKQDVMDLHRLVEERYATSRLEGYDLMLWGDLKILFQPDEEDKAWRHQHEYYLICWRLFDSCGIHILLMDNGISIHMMIEKKYPLTHEMLSKMLSRKLEVDHENEMVFELLRKENGQLYLNSILNGPYQFKEINDPRNPDAGRSTHKRLQIMADLNADERNKLNVTPATSTSPSPELAIPMFNPTDDPIGSIYKAMMFLCKAFTIRYLPTNNQLKTSSNPRTQANVQEDSWSYTWANAIKFKEKLLLVRKEEAEDTLDDEEQDFMTDHLEAFDSDYEEELTTSLLFMADCVDAFDLDYDEDLTASAIFMTNISPVGSVTDEDLIACVVFMANIQVQYSWQRFLLLDQTTMKN</sequence>
<reference evidence="1" key="2">
    <citation type="submission" date="2022-01" db="EMBL/GenBank/DDBJ databases">
        <authorList>
            <person name="Yamashiro T."/>
            <person name="Shiraishi A."/>
            <person name="Satake H."/>
            <person name="Nakayama K."/>
        </authorList>
    </citation>
    <scope>NUCLEOTIDE SEQUENCE</scope>
</reference>